<sequence>MSSTSTAESSTAYLLYIEIYNTVNLIIEQALIIKTQEQQNSNCKLLGVTEQASLQRNNQLVDKSTAVSFARLQELILQYKAATAQFLSCYNTVQQNKSENSLDSIDYANESLPENNSCKYQNLVEENQLLDLKLAEIINSTKCLQNLTKLILSI</sequence>
<gene>
    <name evidence="1" type="ORF">BB561_001169</name>
</gene>
<dbReference type="AlphaFoldDB" id="A0A2T9YVR3"/>
<protein>
    <submittedName>
        <fullName evidence="1">Uncharacterized protein</fullName>
    </submittedName>
</protein>
<reference evidence="1 2" key="1">
    <citation type="journal article" date="2018" name="MBio">
        <title>Comparative Genomics Reveals the Core Gene Toolbox for the Fungus-Insect Symbiosis.</title>
        <authorList>
            <person name="Wang Y."/>
            <person name="Stata M."/>
            <person name="Wang W."/>
            <person name="Stajich J.E."/>
            <person name="White M.M."/>
            <person name="Moncalvo J.M."/>
        </authorList>
    </citation>
    <scope>NUCLEOTIDE SEQUENCE [LARGE SCALE GENOMIC DNA]</scope>
    <source>
        <strain evidence="1 2">SWE-8-4</strain>
    </source>
</reference>
<keyword evidence="2" id="KW-1185">Reference proteome</keyword>
<evidence type="ECO:0000313" key="1">
    <source>
        <dbReference type="EMBL" id="PVU96427.1"/>
    </source>
</evidence>
<accession>A0A2T9YVR3</accession>
<proteinExistence type="predicted"/>
<comment type="caution">
    <text evidence="1">The sequence shown here is derived from an EMBL/GenBank/DDBJ whole genome shotgun (WGS) entry which is preliminary data.</text>
</comment>
<dbReference type="Proteomes" id="UP000245383">
    <property type="component" value="Unassembled WGS sequence"/>
</dbReference>
<name>A0A2T9YVR3_9FUNG</name>
<evidence type="ECO:0000313" key="2">
    <source>
        <dbReference type="Proteomes" id="UP000245383"/>
    </source>
</evidence>
<dbReference type="EMBL" id="MBFR01000032">
    <property type="protein sequence ID" value="PVU96427.1"/>
    <property type="molecule type" value="Genomic_DNA"/>
</dbReference>
<organism evidence="1 2">
    <name type="scientific">Smittium simulii</name>
    <dbReference type="NCBI Taxonomy" id="133385"/>
    <lineage>
        <taxon>Eukaryota</taxon>
        <taxon>Fungi</taxon>
        <taxon>Fungi incertae sedis</taxon>
        <taxon>Zoopagomycota</taxon>
        <taxon>Kickxellomycotina</taxon>
        <taxon>Harpellomycetes</taxon>
        <taxon>Harpellales</taxon>
        <taxon>Legeriomycetaceae</taxon>
        <taxon>Smittium</taxon>
    </lineage>
</organism>